<feature type="transmembrane region" description="Helical" evidence="8">
    <location>
        <begin position="102"/>
        <end position="122"/>
    </location>
</feature>
<dbReference type="PANTHER" id="PTHR13148:SF0">
    <property type="entry name" value="POST-GPI ATTACHMENT TO PROTEINS FACTOR 3"/>
    <property type="match status" value="1"/>
</dbReference>
<dbReference type="PANTHER" id="PTHR13148">
    <property type="entry name" value="PER1-RELATED"/>
    <property type="match status" value="1"/>
</dbReference>
<comment type="subcellular location">
    <subcellularLocation>
        <location evidence="1">Endomembrane system</location>
        <topology evidence="1">Multi-pass membrane protein</topology>
    </subcellularLocation>
    <subcellularLocation>
        <location evidence="8">Golgi apparatus membrane</location>
        <topology evidence="8">Multi-pass membrane protein</topology>
    </subcellularLocation>
</comment>
<evidence type="ECO:0000256" key="1">
    <source>
        <dbReference type="ARBA" id="ARBA00004127"/>
    </source>
</evidence>
<dbReference type="GO" id="GO:0006506">
    <property type="term" value="P:GPI anchor biosynthetic process"/>
    <property type="evidence" value="ECO:0007669"/>
    <property type="project" value="UniProtKB-KW"/>
</dbReference>
<feature type="transmembrane region" description="Helical" evidence="8">
    <location>
        <begin position="228"/>
        <end position="249"/>
    </location>
</feature>
<dbReference type="AlphaFoldDB" id="A0A6J1SJ42"/>
<keyword evidence="9" id="KW-1185">Reference proteome</keyword>
<keyword evidence="4 8" id="KW-0812">Transmembrane</keyword>
<feature type="transmembrane region" description="Helical" evidence="8">
    <location>
        <begin position="261"/>
        <end position="278"/>
    </location>
</feature>
<keyword evidence="6 8" id="KW-1133">Transmembrane helix</keyword>
<comment type="similarity">
    <text evidence="2 8">Belongs to the PGAP3 family.</text>
</comment>
<keyword evidence="3 8" id="KW-0337">GPI-anchor biosynthesis</keyword>
<evidence type="ECO:0000256" key="4">
    <source>
        <dbReference type="ARBA" id="ARBA00022692"/>
    </source>
</evidence>
<evidence type="ECO:0000313" key="10">
    <source>
        <dbReference type="RefSeq" id="XP_026279335.1"/>
    </source>
</evidence>
<dbReference type="GO" id="GO:0000139">
    <property type="term" value="C:Golgi membrane"/>
    <property type="evidence" value="ECO:0007669"/>
    <property type="project" value="UniProtKB-SubCell"/>
</dbReference>
<feature type="transmembrane region" description="Helical" evidence="8">
    <location>
        <begin position="203"/>
        <end position="222"/>
    </location>
</feature>
<dbReference type="KEGG" id="foc:113207144"/>
<dbReference type="RefSeq" id="XP_026279335.1">
    <property type="nucleotide sequence ID" value="XM_026423550.2"/>
</dbReference>
<evidence type="ECO:0000256" key="3">
    <source>
        <dbReference type="ARBA" id="ARBA00022502"/>
    </source>
</evidence>
<organism evidence="9 10">
    <name type="scientific">Frankliniella occidentalis</name>
    <name type="common">Western flower thrips</name>
    <name type="synonym">Euthrips occidentalis</name>
    <dbReference type="NCBI Taxonomy" id="133901"/>
    <lineage>
        <taxon>Eukaryota</taxon>
        <taxon>Metazoa</taxon>
        <taxon>Ecdysozoa</taxon>
        <taxon>Arthropoda</taxon>
        <taxon>Hexapoda</taxon>
        <taxon>Insecta</taxon>
        <taxon>Pterygota</taxon>
        <taxon>Neoptera</taxon>
        <taxon>Paraneoptera</taxon>
        <taxon>Thysanoptera</taxon>
        <taxon>Terebrantia</taxon>
        <taxon>Thripoidea</taxon>
        <taxon>Thripidae</taxon>
        <taxon>Frankliniella</taxon>
    </lineage>
</organism>
<evidence type="ECO:0000256" key="6">
    <source>
        <dbReference type="ARBA" id="ARBA00022989"/>
    </source>
</evidence>
<proteinExistence type="inferred from homology"/>
<keyword evidence="5 8" id="KW-0732">Signal</keyword>
<evidence type="ECO:0000256" key="7">
    <source>
        <dbReference type="ARBA" id="ARBA00023136"/>
    </source>
</evidence>
<feature type="transmembrane region" description="Helical" evidence="8">
    <location>
        <begin position="142"/>
        <end position="160"/>
    </location>
</feature>
<feature type="transmembrane region" description="Helical" evidence="8">
    <location>
        <begin position="290"/>
        <end position="308"/>
    </location>
</feature>
<dbReference type="GO" id="GO:0016788">
    <property type="term" value="F:hydrolase activity, acting on ester bonds"/>
    <property type="evidence" value="ECO:0007669"/>
    <property type="project" value="TreeGrafter"/>
</dbReference>
<feature type="transmembrane region" description="Helical" evidence="8">
    <location>
        <begin position="172"/>
        <end position="191"/>
    </location>
</feature>
<dbReference type="Pfam" id="PF04080">
    <property type="entry name" value="Per1"/>
    <property type="match status" value="1"/>
</dbReference>
<keyword evidence="8" id="KW-0333">Golgi apparatus</keyword>
<feature type="signal peptide" evidence="8">
    <location>
        <begin position="1"/>
        <end position="27"/>
    </location>
</feature>
<dbReference type="CTD" id="93210"/>
<dbReference type="InterPro" id="IPR007217">
    <property type="entry name" value="Per1-like"/>
</dbReference>
<comment type="function">
    <text evidence="8">Involved in the lipid remodeling steps of GPI-anchor maturation.</text>
</comment>
<evidence type="ECO:0000256" key="5">
    <source>
        <dbReference type="ARBA" id="ARBA00022729"/>
    </source>
</evidence>
<feature type="chain" id="PRO_5027142027" description="Post-GPI attachment to proteins factor 3" evidence="8">
    <location>
        <begin position="28"/>
        <end position="323"/>
    </location>
</feature>
<dbReference type="GO" id="GO:0005789">
    <property type="term" value="C:endoplasmic reticulum membrane"/>
    <property type="evidence" value="ECO:0007669"/>
    <property type="project" value="TreeGrafter"/>
</dbReference>
<evidence type="ECO:0000256" key="2">
    <source>
        <dbReference type="ARBA" id="ARBA00006387"/>
    </source>
</evidence>
<dbReference type="GeneID" id="113207144"/>
<sequence>MARQGVTTIIILSALFATFCIVGGSEGDQSPFYRNCIDKCIQANCTKGGKFANLSNEHYSTLDSLIGWTCQDECRYTCMWPTVEAFRGRNWNVPQFHGKWPFVRLLCMQEVASVTFSILNFIVQFNEWRKFRKEVKPDYPFYWMWSFYVMICLNSWIWSIVFHARDTSFTEIMDYVSAFSVVTYFLFCFGARVGSHLFRGATVVHACLCIALYVFHATYLLFVKLDYGYNMVVNVSVGGVTSIVWFAWCIKNRKELPHTHYLMHFLLGLWATMLFEILDFEPIYKIFDAHAIWHCTTIPLPYLLFRFVKADCKYLHKEKEKNI</sequence>
<accession>A0A6J1SJ42</accession>
<evidence type="ECO:0000313" key="9">
    <source>
        <dbReference type="Proteomes" id="UP000504606"/>
    </source>
</evidence>
<protein>
    <recommendedName>
        <fullName evidence="8">Post-GPI attachment to proteins factor 3</fullName>
    </recommendedName>
</protein>
<name>A0A6J1SJ42_FRAOC</name>
<keyword evidence="7 8" id="KW-0472">Membrane</keyword>
<dbReference type="OrthoDB" id="419770at2759"/>
<reference evidence="10" key="1">
    <citation type="submission" date="2025-08" db="UniProtKB">
        <authorList>
            <consortium name="RefSeq"/>
        </authorList>
    </citation>
    <scope>IDENTIFICATION</scope>
    <source>
        <tissue evidence="10">Whole organism</tissue>
    </source>
</reference>
<gene>
    <name evidence="10" type="primary">LOC113207144</name>
</gene>
<evidence type="ECO:0000256" key="8">
    <source>
        <dbReference type="RuleBase" id="RU365066"/>
    </source>
</evidence>
<dbReference type="Proteomes" id="UP000504606">
    <property type="component" value="Unplaced"/>
</dbReference>